<dbReference type="RefSeq" id="WP_184842850.1">
    <property type="nucleotide sequence ID" value="NZ_JACHMN010000003.1"/>
</dbReference>
<name>A0A841C0R6_9ACTN</name>
<reference evidence="2 3" key="1">
    <citation type="submission" date="2020-08" db="EMBL/GenBank/DDBJ databases">
        <title>Sequencing the genomes of 1000 actinobacteria strains.</title>
        <authorList>
            <person name="Klenk H.-P."/>
        </authorList>
    </citation>
    <scope>NUCLEOTIDE SEQUENCE [LARGE SCALE GENOMIC DNA]</scope>
    <source>
        <strain evidence="2 3">DSM 45362</strain>
    </source>
</reference>
<feature type="signal peptide" evidence="1">
    <location>
        <begin position="1"/>
        <end position="25"/>
    </location>
</feature>
<keyword evidence="1" id="KW-0732">Signal</keyword>
<organism evidence="2 3">
    <name type="scientific">Allocatelliglobosispora scoriae</name>
    <dbReference type="NCBI Taxonomy" id="643052"/>
    <lineage>
        <taxon>Bacteria</taxon>
        <taxon>Bacillati</taxon>
        <taxon>Actinomycetota</taxon>
        <taxon>Actinomycetes</taxon>
        <taxon>Micromonosporales</taxon>
        <taxon>Micromonosporaceae</taxon>
        <taxon>Allocatelliglobosispora</taxon>
    </lineage>
</organism>
<feature type="chain" id="PRO_5032886095" evidence="1">
    <location>
        <begin position="26"/>
        <end position="303"/>
    </location>
</feature>
<comment type="caution">
    <text evidence="2">The sequence shown here is derived from an EMBL/GenBank/DDBJ whole genome shotgun (WGS) entry which is preliminary data.</text>
</comment>
<accession>A0A841C0R6</accession>
<proteinExistence type="predicted"/>
<dbReference type="EMBL" id="JACHMN010000003">
    <property type="protein sequence ID" value="MBB5872743.1"/>
    <property type="molecule type" value="Genomic_DNA"/>
</dbReference>
<sequence>MRRLCLALALSLVGALLVPPGAATADGVISSFSVSPDSVRDGASSQGTVTLAFPEGTDTTVLIFSGDTAVATVPATATIPAGAIGVTFPIATNAAAPPTIVQLTAWVGNTPRSANLSVNAATPPGPSLSSVSFVPTTIVGGQNATGTVRFTGAMTQGAVVQLSTGNPAIAQVPAETVVSAGQSSGTFNLSTSAVTAPTTITVTARWFSVTRTATVTVTPGTPPPADTVRITRATWKSGLLRIEATSTNVNAILSVYSSAGNFMFTLTNNGGGRYSDQRGFITNPQQIAVRSNFGGSAGATIKT</sequence>
<dbReference type="AlphaFoldDB" id="A0A841C0R6"/>
<dbReference type="Proteomes" id="UP000587527">
    <property type="component" value="Unassembled WGS sequence"/>
</dbReference>
<evidence type="ECO:0000313" key="3">
    <source>
        <dbReference type="Proteomes" id="UP000587527"/>
    </source>
</evidence>
<evidence type="ECO:0000256" key="1">
    <source>
        <dbReference type="SAM" id="SignalP"/>
    </source>
</evidence>
<gene>
    <name evidence="2" type="ORF">F4553_006177</name>
</gene>
<keyword evidence="3" id="KW-1185">Reference proteome</keyword>
<evidence type="ECO:0000313" key="2">
    <source>
        <dbReference type="EMBL" id="MBB5872743.1"/>
    </source>
</evidence>
<protein>
    <submittedName>
        <fullName evidence="2">Uncharacterized protein</fullName>
    </submittedName>
</protein>